<gene>
    <name evidence="1" type="ORF">COPCOM_02324</name>
</gene>
<accession>C0BB68</accession>
<reference evidence="1 2" key="1">
    <citation type="submission" date="2009-02" db="EMBL/GenBank/DDBJ databases">
        <authorList>
            <person name="Fulton L."/>
            <person name="Clifton S."/>
            <person name="Fulton B."/>
            <person name="Xu J."/>
            <person name="Minx P."/>
            <person name="Pepin K.H."/>
            <person name="Johnson M."/>
            <person name="Bhonagiri V."/>
            <person name="Nash W.E."/>
            <person name="Mardis E.R."/>
            <person name="Wilson R.K."/>
        </authorList>
    </citation>
    <scope>NUCLEOTIDE SEQUENCE [LARGE SCALE GENOMIC DNA]</scope>
    <source>
        <strain evidence="1 2">ATCC 27758</strain>
    </source>
</reference>
<sequence>MRIADPAAHQGSIEYDCFHKAITGTAQGFVFIGFLDAAGRVSTAVDGNSGFIAVNKKTGDTGQKIFENAVKVTENINFHIGDAACRKGSCILWHIIGGNIEEGVHKFQHGFILGETINKIKGTILTADDQISFDNIKALFYGKSPVHIFCIVGERSTDSMFFHIESSIQR</sequence>
<comment type="caution">
    <text evidence="1">The sequence shown here is derived from an EMBL/GenBank/DDBJ whole genome shotgun (WGS) entry which is preliminary data.</text>
</comment>
<dbReference type="HOGENOM" id="CLU_1568071_0_0_9"/>
<reference evidence="1 2" key="2">
    <citation type="submission" date="2009-03" db="EMBL/GenBank/DDBJ databases">
        <title>Draft genome sequence of Coprococcus comes (ATCC 27758).</title>
        <authorList>
            <person name="Sudarsanam P."/>
            <person name="Ley R."/>
            <person name="Guruge J."/>
            <person name="Turnbaugh P.J."/>
            <person name="Mahowald M."/>
            <person name="Liep D."/>
            <person name="Gordon J."/>
        </authorList>
    </citation>
    <scope>NUCLEOTIDE SEQUENCE [LARGE SCALE GENOMIC DNA]</scope>
    <source>
        <strain evidence="1 2">ATCC 27758</strain>
    </source>
</reference>
<name>C0BB68_9FIRM</name>
<organism evidence="1 2">
    <name type="scientific">Coprococcus comes ATCC 27758</name>
    <dbReference type="NCBI Taxonomy" id="470146"/>
    <lineage>
        <taxon>Bacteria</taxon>
        <taxon>Bacillati</taxon>
        <taxon>Bacillota</taxon>
        <taxon>Clostridia</taxon>
        <taxon>Lachnospirales</taxon>
        <taxon>Lachnospiraceae</taxon>
        <taxon>Coprococcus</taxon>
    </lineage>
</organism>
<protein>
    <submittedName>
        <fullName evidence="1">Uncharacterized protein</fullName>
    </submittedName>
</protein>
<proteinExistence type="predicted"/>
<dbReference type="AlphaFoldDB" id="C0BB68"/>
<evidence type="ECO:0000313" key="1">
    <source>
        <dbReference type="EMBL" id="EEG89342.1"/>
    </source>
</evidence>
<dbReference type="Proteomes" id="UP000003793">
    <property type="component" value="Unassembled WGS sequence"/>
</dbReference>
<dbReference type="EMBL" id="ABVR01000041">
    <property type="protein sequence ID" value="EEG89342.1"/>
    <property type="molecule type" value="Genomic_DNA"/>
</dbReference>
<evidence type="ECO:0000313" key="2">
    <source>
        <dbReference type="Proteomes" id="UP000003793"/>
    </source>
</evidence>